<feature type="transmembrane region" description="Helical" evidence="13">
    <location>
        <begin position="132"/>
        <end position="157"/>
    </location>
</feature>
<evidence type="ECO:0000256" key="3">
    <source>
        <dbReference type="ARBA" id="ARBA00019907"/>
    </source>
</evidence>
<evidence type="ECO:0000256" key="9">
    <source>
        <dbReference type="ARBA" id="ARBA00023027"/>
    </source>
</evidence>
<accession>A0AAW7HTK4</accession>
<comment type="function">
    <text evidence="13">NDH-1 shuttles electrons from NADH, via FMN and iron-sulfur (Fe-S) centers, to quinones in the respiratory chain. Couples the redox reaction to proton translocation (for every two electrons transferred, four hydrogen ions are translocated across the cytoplasmic membrane), and thus conserves the redox energy in a proton gradient.</text>
</comment>
<feature type="transmembrane region" description="Helical" evidence="13">
    <location>
        <begin position="97"/>
        <end position="120"/>
    </location>
</feature>
<dbReference type="GO" id="GO:0048038">
    <property type="term" value="F:quinone binding"/>
    <property type="evidence" value="ECO:0007669"/>
    <property type="project" value="UniProtKB-UniRule"/>
</dbReference>
<evidence type="ECO:0000256" key="13">
    <source>
        <dbReference type="RuleBase" id="RU004429"/>
    </source>
</evidence>
<dbReference type="FunFam" id="1.20.120.1200:FF:000001">
    <property type="entry name" value="NADH-quinone oxidoreductase subunit J"/>
    <property type="match status" value="1"/>
</dbReference>
<dbReference type="Pfam" id="PF00499">
    <property type="entry name" value="Oxidored_q3"/>
    <property type="match status" value="1"/>
</dbReference>
<keyword evidence="4 13" id="KW-1003">Cell membrane</keyword>
<evidence type="ECO:0000256" key="10">
    <source>
        <dbReference type="ARBA" id="ARBA00023136"/>
    </source>
</evidence>
<evidence type="ECO:0000256" key="2">
    <source>
        <dbReference type="ARBA" id="ARBA00005698"/>
    </source>
</evidence>
<dbReference type="GO" id="GO:0005886">
    <property type="term" value="C:plasma membrane"/>
    <property type="evidence" value="ECO:0007669"/>
    <property type="project" value="UniProtKB-SubCell"/>
</dbReference>
<dbReference type="PANTHER" id="PTHR33269">
    <property type="entry name" value="NADH-UBIQUINONE OXIDOREDUCTASE CHAIN 6"/>
    <property type="match status" value="1"/>
</dbReference>
<feature type="transmembrane region" description="Helical" evidence="13">
    <location>
        <begin position="28"/>
        <end position="49"/>
    </location>
</feature>
<dbReference type="PANTHER" id="PTHR33269:SF17">
    <property type="entry name" value="NADH-UBIQUINONE OXIDOREDUCTASE CHAIN 6"/>
    <property type="match status" value="1"/>
</dbReference>
<dbReference type="RefSeq" id="WP_043555311.1">
    <property type="nucleotide sequence ID" value="NZ_CAWMCU010000015.1"/>
</dbReference>
<evidence type="ECO:0000313" key="18">
    <source>
        <dbReference type="Proteomes" id="UP001168216"/>
    </source>
</evidence>
<dbReference type="NCBIfam" id="NF005162">
    <property type="entry name" value="PRK06638.1-1"/>
    <property type="match status" value="1"/>
</dbReference>
<dbReference type="Gene3D" id="1.20.120.1200">
    <property type="entry name" value="NADH-ubiquinone/plastoquinone oxidoreductase chain 6, subunit NuoJ"/>
    <property type="match status" value="1"/>
</dbReference>
<keyword evidence="16" id="KW-0560">Oxidoreductase</keyword>
<evidence type="ECO:0000256" key="1">
    <source>
        <dbReference type="ARBA" id="ARBA00004651"/>
    </source>
</evidence>
<evidence type="ECO:0000256" key="4">
    <source>
        <dbReference type="ARBA" id="ARBA00022475"/>
    </source>
</evidence>
<keyword evidence="10 13" id="KW-0472">Membrane</keyword>
<comment type="caution">
    <text evidence="13">Lacks conserved residue(s) required for the propagation of feature annotation.</text>
</comment>
<dbReference type="GO" id="GO:0008137">
    <property type="term" value="F:NADH dehydrogenase (ubiquinone) activity"/>
    <property type="evidence" value="ECO:0007669"/>
    <property type="project" value="UniProtKB-UniRule"/>
</dbReference>
<proteinExistence type="inferred from homology"/>
<evidence type="ECO:0000256" key="5">
    <source>
        <dbReference type="ARBA" id="ARBA00022692"/>
    </source>
</evidence>
<evidence type="ECO:0000313" key="16">
    <source>
        <dbReference type="EMBL" id="MDM5138325.1"/>
    </source>
</evidence>
<evidence type="ECO:0000256" key="8">
    <source>
        <dbReference type="ARBA" id="ARBA00022989"/>
    </source>
</evidence>
<dbReference type="EMBL" id="JAOPLV010000001">
    <property type="protein sequence ID" value="MDM5138325.1"/>
    <property type="molecule type" value="Genomic_DNA"/>
</dbReference>
<gene>
    <name evidence="16" type="primary">nuoJ</name>
    <name evidence="15" type="ORF">OB935_01040</name>
    <name evidence="16" type="ORF">OB959_00740</name>
</gene>
<dbReference type="EC" id="7.1.1.-" evidence="13"/>
<dbReference type="GO" id="GO:0016491">
    <property type="term" value="F:oxidoreductase activity"/>
    <property type="evidence" value="ECO:0007669"/>
    <property type="project" value="UniProtKB-KW"/>
</dbReference>
<comment type="subunit">
    <text evidence="11">Composed of 13 different subunits. Subunits NuoA, H, J, K, L, M, N constitute the membrane sector of the complex.</text>
</comment>
<evidence type="ECO:0000256" key="12">
    <source>
        <dbReference type="ARBA" id="ARBA00047712"/>
    </source>
</evidence>
<name>A0AAW7HTK4_9GAMM</name>
<dbReference type="Proteomes" id="UP001168216">
    <property type="component" value="Unassembled WGS sequence"/>
</dbReference>
<dbReference type="AlphaFoldDB" id="A0AAW7HTK4"/>
<keyword evidence="9 13" id="KW-0520">NAD</keyword>
<evidence type="ECO:0000256" key="7">
    <source>
        <dbReference type="ARBA" id="ARBA00022967"/>
    </source>
</evidence>
<dbReference type="Proteomes" id="UP001168107">
    <property type="component" value="Unassembled WGS sequence"/>
</dbReference>
<keyword evidence="5 13" id="KW-0812">Transmembrane</keyword>
<evidence type="ECO:0000313" key="15">
    <source>
        <dbReference type="EMBL" id="MDM5070435.1"/>
    </source>
</evidence>
<comment type="catalytic activity">
    <reaction evidence="12 13">
        <text>a quinone + NADH + 5 H(+)(in) = a quinol + NAD(+) + 4 H(+)(out)</text>
        <dbReference type="Rhea" id="RHEA:57888"/>
        <dbReference type="ChEBI" id="CHEBI:15378"/>
        <dbReference type="ChEBI" id="CHEBI:24646"/>
        <dbReference type="ChEBI" id="CHEBI:57540"/>
        <dbReference type="ChEBI" id="CHEBI:57945"/>
        <dbReference type="ChEBI" id="CHEBI:132124"/>
    </reaction>
</comment>
<dbReference type="InterPro" id="IPR042106">
    <property type="entry name" value="Nuo/plastoQ_OxRdtase_6_NuoJ"/>
</dbReference>
<dbReference type="EMBL" id="JAOPLL010000001">
    <property type="protein sequence ID" value="MDM5070435.1"/>
    <property type="molecule type" value="Genomic_DNA"/>
</dbReference>
<feature type="transmembrane region" description="Helical" evidence="13">
    <location>
        <begin position="56"/>
        <end position="77"/>
    </location>
</feature>
<evidence type="ECO:0000256" key="11">
    <source>
        <dbReference type="ARBA" id="ARBA00025811"/>
    </source>
</evidence>
<comment type="similarity">
    <text evidence="2 13">Belongs to the complex I subunit 6 family.</text>
</comment>
<comment type="caution">
    <text evidence="16">The sequence shown here is derived from an EMBL/GenBank/DDBJ whole genome shotgun (WGS) entry which is preliminary data.</text>
</comment>
<feature type="region of interest" description="Disordered" evidence="14">
    <location>
        <begin position="168"/>
        <end position="187"/>
    </location>
</feature>
<keyword evidence="17" id="KW-1185">Reference proteome</keyword>
<evidence type="ECO:0000256" key="14">
    <source>
        <dbReference type="SAM" id="MobiDB-lite"/>
    </source>
</evidence>
<evidence type="ECO:0000313" key="17">
    <source>
        <dbReference type="Proteomes" id="UP001168107"/>
    </source>
</evidence>
<protein>
    <recommendedName>
        <fullName evidence="3 13">NADH-quinone oxidoreductase subunit J</fullName>
        <ecNumber evidence="13">7.1.1.-</ecNumber>
    </recommendedName>
</protein>
<evidence type="ECO:0000256" key="6">
    <source>
        <dbReference type="ARBA" id="ARBA00022719"/>
    </source>
</evidence>
<keyword evidence="8 13" id="KW-1133">Transmembrane helix</keyword>
<keyword evidence="7" id="KW-1278">Translocase</keyword>
<keyword evidence="6 13" id="KW-0874">Quinone</keyword>
<reference evidence="16" key="1">
    <citation type="submission" date="2023-08" db="EMBL/GenBank/DDBJ databases">
        <title>WGS of Aeromonas isolates.</title>
        <authorList>
            <person name="Lee H."/>
        </authorList>
    </citation>
    <scope>NUCLEOTIDE SEQUENCE</scope>
    <source>
        <strain evidence="16">SL22</strain>
        <strain evidence="15">SU58-3</strain>
    </source>
</reference>
<dbReference type="InterPro" id="IPR001457">
    <property type="entry name" value="NADH_UbQ/plastoQ_OxRdtase_su6"/>
</dbReference>
<organism evidence="16 18">
    <name type="scientific">Aeromonas bestiarum</name>
    <dbReference type="NCBI Taxonomy" id="105751"/>
    <lineage>
        <taxon>Bacteria</taxon>
        <taxon>Pseudomonadati</taxon>
        <taxon>Pseudomonadota</taxon>
        <taxon>Gammaproteobacteria</taxon>
        <taxon>Aeromonadales</taxon>
        <taxon>Aeromonadaceae</taxon>
        <taxon>Aeromonas</taxon>
    </lineage>
</organism>
<sequence>MELAFYAAALVAVYSTLRVISTSNPMHALLNLIISLIAVAMIFFCLGASFAGALQVIVYAGAIMVLFVFVVMMLNLGSSQDQEKNWLTPTTWVGPGLLSLVLLGFLAYGILGVTGGQLGLTDVSAKEVGIALFGPYVLAVELASILLLAGLVTAYHLGREDKSGEVLSVPKTAVRPAPSPSQEGGQQ</sequence>
<comment type="subcellular location">
    <subcellularLocation>
        <location evidence="1 13">Cell membrane</location>
        <topology evidence="1 13">Multi-pass membrane protein</topology>
    </subcellularLocation>
</comment>